<dbReference type="AlphaFoldDB" id="A0AAD9MIK2"/>
<dbReference type="EC" id="2.1.1.-" evidence="8"/>
<dbReference type="Gene3D" id="3.40.50.150">
    <property type="entry name" value="Vaccinia Virus protein VP39"/>
    <property type="match status" value="1"/>
</dbReference>
<keyword evidence="2 7" id="KW-0489">Methyltransferase</keyword>
<dbReference type="InterPro" id="IPR020598">
    <property type="entry name" value="rRNA_Ade_methylase_Trfase_N"/>
</dbReference>
<feature type="binding site" evidence="7">
    <location>
        <position position="34"/>
    </location>
    <ligand>
        <name>S-adenosyl-L-methionine</name>
        <dbReference type="ChEBI" id="CHEBI:59789"/>
    </ligand>
</feature>
<evidence type="ECO:0000313" key="11">
    <source>
        <dbReference type="EMBL" id="KAK2080309.1"/>
    </source>
</evidence>
<dbReference type="Pfam" id="PF00398">
    <property type="entry name" value="RrnaAD"/>
    <property type="match status" value="1"/>
</dbReference>
<name>A0AAD9MIK2_PROWI</name>
<dbReference type="CDD" id="cd02440">
    <property type="entry name" value="AdoMet_MTases"/>
    <property type="match status" value="1"/>
</dbReference>
<dbReference type="PROSITE" id="PS51689">
    <property type="entry name" value="SAM_RNA_A_N6_MT"/>
    <property type="match status" value="1"/>
</dbReference>
<dbReference type="InterPro" id="IPR029063">
    <property type="entry name" value="SAM-dependent_MTases_sf"/>
</dbReference>
<feature type="binding site" evidence="7">
    <location>
        <position position="61"/>
    </location>
    <ligand>
        <name>S-adenosyl-L-methionine</name>
        <dbReference type="ChEBI" id="CHEBI:59789"/>
    </ligand>
</feature>
<feature type="binding site" evidence="7">
    <location>
        <position position="125"/>
    </location>
    <ligand>
        <name>S-adenosyl-L-methionine</name>
        <dbReference type="ChEBI" id="CHEBI:59789"/>
    </ligand>
</feature>
<dbReference type="SMART" id="SM00650">
    <property type="entry name" value="rADc"/>
    <property type="match status" value="1"/>
</dbReference>
<keyword evidence="5 7" id="KW-0694">RNA-binding</keyword>
<evidence type="ECO:0000256" key="7">
    <source>
        <dbReference type="PROSITE-ProRule" id="PRU01026"/>
    </source>
</evidence>
<comment type="similarity">
    <text evidence="6 7 8">Belongs to the class I-like SAM-binding methyltransferase superfamily. rRNA adenine N(6)-methyltransferase family.</text>
</comment>
<evidence type="ECO:0000256" key="8">
    <source>
        <dbReference type="RuleBase" id="RU362106"/>
    </source>
</evidence>
<protein>
    <recommendedName>
        <fullName evidence="8">rRNA adenine N(6)-methyltransferase</fullName>
        <ecNumber evidence="8">2.1.1.-</ecNumber>
    </recommendedName>
</protein>
<dbReference type="FunFam" id="3.40.50.150:FF:000007">
    <property type="entry name" value="rRNA adenine N(6)-methyltransferase"/>
    <property type="match status" value="1"/>
</dbReference>
<keyword evidence="4 7" id="KW-0949">S-adenosyl-L-methionine</keyword>
<evidence type="ECO:0000313" key="12">
    <source>
        <dbReference type="Proteomes" id="UP001255856"/>
    </source>
</evidence>
<feature type="binding site" evidence="7">
    <location>
        <position position="82"/>
    </location>
    <ligand>
        <name>S-adenosyl-L-methionine</name>
        <dbReference type="ChEBI" id="CHEBI:59789"/>
    </ligand>
</feature>
<evidence type="ECO:0000256" key="1">
    <source>
        <dbReference type="ARBA" id="ARBA00022552"/>
    </source>
</evidence>
<dbReference type="InterPro" id="IPR001737">
    <property type="entry name" value="KsgA/Erm"/>
</dbReference>
<dbReference type="GO" id="GO:0003723">
    <property type="term" value="F:RNA binding"/>
    <property type="evidence" value="ECO:0007669"/>
    <property type="project" value="UniProtKB-UniRule"/>
</dbReference>
<evidence type="ECO:0000256" key="5">
    <source>
        <dbReference type="ARBA" id="ARBA00022884"/>
    </source>
</evidence>
<dbReference type="InterPro" id="IPR020596">
    <property type="entry name" value="rRNA_Ade_Mease_Trfase_CS"/>
</dbReference>
<accession>A0AAD9MIK2</accession>
<feature type="compositionally biased region" description="Acidic residues" evidence="9">
    <location>
        <begin position="295"/>
        <end position="306"/>
    </location>
</feature>
<reference evidence="11" key="1">
    <citation type="submission" date="2021-01" db="EMBL/GenBank/DDBJ databases">
        <authorList>
            <person name="Eckstrom K.M.E."/>
        </authorList>
    </citation>
    <scope>NUCLEOTIDE SEQUENCE</scope>
    <source>
        <strain evidence="11">UVCC 0001</strain>
    </source>
</reference>
<feature type="binding site" evidence="7">
    <location>
        <position position="110"/>
    </location>
    <ligand>
        <name>S-adenosyl-L-methionine</name>
        <dbReference type="ChEBI" id="CHEBI:59789"/>
    </ligand>
</feature>
<keyword evidence="3 7" id="KW-0808">Transferase</keyword>
<proteinExistence type="inferred from homology"/>
<dbReference type="EMBL" id="JASFZW010000001">
    <property type="protein sequence ID" value="KAK2080309.1"/>
    <property type="molecule type" value="Genomic_DNA"/>
</dbReference>
<keyword evidence="12" id="KW-1185">Reference proteome</keyword>
<dbReference type="PROSITE" id="PS01131">
    <property type="entry name" value="RRNA_A_DIMETH"/>
    <property type="match status" value="1"/>
</dbReference>
<evidence type="ECO:0000256" key="3">
    <source>
        <dbReference type="ARBA" id="ARBA00022679"/>
    </source>
</evidence>
<dbReference type="GO" id="GO:0000179">
    <property type="term" value="F:rRNA (adenine-N6,N6-)-dimethyltransferase activity"/>
    <property type="evidence" value="ECO:0007669"/>
    <property type="project" value="UniProtKB-UniRule"/>
</dbReference>
<organism evidence="11 12">
    <name type="scientific">Prototheca wickerhamii</name>
    <dbReference type="NCBI Taxonomy" id="3111"/>
    <lineage>
        <taxon>Eukaryota</taxon>
        <taxon>Viridiplantae</taxon>
        <taxon>Chlorophyta</taxon>
        <taxon>core chlorophytes</taxon>
        <taxon>Trebouxiophyceae</taxon>
        <taxon>Chlorellales</taxon>
        <taxon>Chlorellaceae</taxon>
        <taxon>Prototheca</taxon>
    </lineage>
</organism>
<evidence type="ECO:0000256" key="9">
    <source>
        <dbReference type="SAM" id="MobiDB-lite"/>
    </source>
</evidence>
<evidence type="ECO:0000256" key="6">
    <source>
        <dbReference type="ARBA" id="ARBA00061109"/>
    </source>
</evidence>
<dbReference type="SUPFAM" id="SSF53335">
    <property type="entry name" value="S-adenosyl-L-methionine-dependent methyltransferases"/>
    <property type="match status" value="1"/>
</dbReference>
<comment type="caution">
    <text evidence="11">The sequence shown here is derived from an EMBL/GenBank/DDBJ whole genome shotgun (WGS) entry which is preliminary data.</text>
</comment>
<feature type="region of interest" description="Disordered" evidence="9">
    <location>
        <begin position="284"/>
        <end position="317"/>
    </location>
</feature>
<dbReference type="PANTHER" id="PTHR11727:SF7">
    <property type="entry name" value="DIMETHYLADENOSINE TRANSFERASE-RELATED"/>
    <property type="match status" value="1"/>
</dbReference>
<evidence type="ECO:0000256" key="4">
    <source>
        <dbReference type="ARBA" id="ARBA00022691"/>
    </source>
</evidence>
<keyword evidence="1 8" id="KW-0698">rRNA processing</keyword>
<feature type="domain" description="Ribosomal RNA adenine methylase transferase N-terminal" evidence="10">
    <location>
        <begin position="41"/>
        <end position="210"/>
    </location>
</feature>
<evidence type="ECO:0000259" key="10">
    <source>
        <dbReference type="SMART" id="SM00650"/>
    </source>
</evidence>
<dbReference type="NCBIfam" id="TIGR00755">
    <property type="entry name" value="ksgA"/>
    <property type="match status" value="1"/>
</dbReference>
<dbReference type="InterPro" id="IPR011530">
    <property type="entry name" value="rRNA_adenine_dimethylase"/>
</dbReference>
<dbReference type="Gene3D" id="1.10.8.480">
    <property type="match status" value="1"/>
</dbReference>
<feature type="binding site" evidence="7">
    <location>
        <position position="36"/>
    </location>
    <ligand>
        <name>S-adenosyl-L-methionine</name>
        <dbReference type="ChEBI" id="CHEBI:59789"/>
    </ligand>
</feature>
<dbReference type="Proteomes" id="UP001255856">
    <property type="component" value="Unassembled WGS sequence"/>
</dbReference>
<evidence type="ECO:0000256" key="2">
    <source>
        <dbReference type="ARBA" id="ARBA00022603"/>
    </source>
</evidence>
<dbReference type="PANTHER" id="PTHR11727">
    <property type="entry name" value="DIMETHYLADENOSINE TRANSFERASE"/>
    <property type="match status" value="1"/>
</dbReference>
<gene>
    <name evidence="11" type="primary">DIM1A</name>
    <name evidence="11" type="ORF">QBZ16_000162</name>
</gene>
<sequence>MSGLRAAGGVAKKGAKKVSKGFSGIEFHKSKGQHILKNPLVVQSIVDKAGLKPTDVVLEIGPGTGNLTMKLLEKAKKVVAIELDPRMVLELQRRVAGTPYSRSLEVIHMDVMKAELPYFDVCVANIPYQISSPLTFKLLSHRPAFRAAIIMYQHEFAMRLVAQPGTSLYSRLTVNTQLLSRVHHLLKVGKNNFRPPPKVDSSVVRIEPRNPPPPINFLEWDGLVRLCFGRKNKTLSSIFRQRKTLALLEKNYLLSSALQTAVDGKPVDLAAAISAMALELPEREGTAASQFGSDSEGEDEEMDADDAAAQAGGQKRRRRGRCSEEFKELVMGVLKKGGFDEWRAAKLGQDDFLALLAAFNSAGVHFV</sequence>